<dbReference type="InterPro" id="IPR027417">
    <property type="entry name" value="P-loop_NTPase"/>
</dbReference>
<evidence type="ECO:0000313" key="6">
    <source>
        <dbReference type="EMBL" id="KAK3323976.1"/>
    </source>
</evidence>
<organism evidence="6 7">
    <name type="scientific">Cercophora scortea</name>
    <dbReference type="NCBI Taxonomy" id="314031"/>
    <lineage>
        <taxon>Eukaryota</taxon>
        <taxon>Fungi</taxon>
        <taxon>Dikarya</taxon>
        <taxon>Ascomycota</taxon>
        <taxon>Pezizomycotina</taxon>
        <taxon>Sordariomycetes</taxon>
        <taxon>Sordariomycetidae</taxon>
        <taxon>Sordariales</taxon>
        <taxon>Lasiosphaeriaceae</taxon>
        <taxon>Cercophora</taxon>
    </lineage>
</organism>
<evidence type="ECO:0000256" key="1">
    <source>
        <dbReference type="ARBA" id="ARBA00022737"/>
    </source>
</evidence>
<dbReference type="Gene3D" id="1.25.40.20">
    <property type="entry name" value="Ankyrin repeat-containing domain"/>
    <property type="match status" value="3"/>
</dbReference>
<feature type="repeat" description="ANK" evidence="3">
    <location>
        <begin position="957"/>
        <end position="989"/>
    </location>
</feature>
<dbReference type="SUPFAM" id="SSF48403">
    <property type="entry name" value="Ankyrin repeat"/>
    <property type="match status" value="2"/>
</dbReference>
<dbReference type="InterPro" id="IPR002110">
    <property type="entry name" value="Ankyrin_rpt"/>
</dbReference>
<dbReference type="InterPro" id="IPR056884">
    <property type="entry name" value="NPHP3-like_N"/>
</dbReference>
<feature type="compositionally biased region" description="Acidic residues" evidence="4">
    <location>
        <begin position="1628"/>
        <end position="1638"/>
    </location>
</feature>
<dbReference type="InterPro" id="IPR029058">
    <property type="entry name" value="AB_hydrolase_fold"/>
</dbReference>
<dbReference type="PANTHER" id="PTHR24198:SF165">
    <property type="entry name" value="ANKYRIN REPEAT-CONTAINING PROTEIN-RELATED"/>
    <property type="match status" value="1"/>
</dbReference>
<dbReference type="SMART" id="SM00248">
    <property type="entry name" value="ANK"/>
    <property type="match status" value="12"/>
</dbReference>
<dbReference type="SUPFAM" id="SSF53474">
    <property type="entry name" value="alpha/beta-Hydrolases"/>
    <property type="match status" value="1"/>
</dbReference>
<feature type="domain" description="Nephrocystin 3-like N-terminal" evidence="5">
    <location>
        <begin position="342"/>
        <end position="516"/>
    </location>
</feature>
<reference evidence="6" key="1">
    <citation type="journal article" date="2023" name="Mol. Phylogenet. Evol.">
        <title>Genome-scale phylogeny and comparative genomics of the fungal order Sordariales.</title>
        <authorList>
            <person name="Hensen N."/>
            <person name="Bonometti L."/>
            <person name="Westerberg I."/>
            <person name="Brannstrom I.O."/>
            <person name="Guillou S."/>
            <person name="Cros-Aarteil S."/>
            <person name="Calhoun S."/>
            <person name="Haridas S."/>
            <person name="Kuo A."/>
            <person name="Mondo S."/>
            <person name="Pangilinan J."/>
            <person name="Riley R."/>
            <person name="LaButti K."/>
            <person name="Andreopoulos B."/>
            <person name="Lipzen A."/>
            <person name="Chen C."/>
            <person name="Yan M."/>
            <person name="Daum C."/>
            <person name="Ng V."/>
            <person name="Clum A."/>
            <person name="Steindorff A."/>
            <person name="Ohm R.A."/>
            <person name="Martin F."/>
            <person name="Silar P."/>
            <person name="Natvig D.O."/>
            <person name="Lalanne C."/>
            <person name="Gautier V."/>
            <person name="Ament-Velasquez S.L."/>
            <person name="Kruys A."/>
            <person name="Hutchinson M.I."/>
            <person name="Powell A.J."/>
            <person name="Barry K."/>
            <person name="Miller A.N."/>
            <person name="Grigoriev I.V."/>
            <person name="Debuchy R."/>
            <person name="Gladieux P."/>
            <person name="Hiltunen Thoren M."/>
            <person name="Johannesson H."/>
        </authorList>
    </citation>
    <scope>NUCLEOTIDE SEQUENCE</scope>
    <source>
        <strain evidence="6">SMH4131-1</strain>
    </source>
</reference>
<feature type="region of interest" description="Disordered" evidence="4">
    <location>
        <begin position="1554"/>
        <end position="1600"/>
    </location>
</feature>
<feature type="repeat" description="ANK" evidence="3">
    <location>
        <begin position="1299"/>
        <end position="1331"/>
    </location>
</feature>
<feature type="repeat" description="ANK" evidence="3">
    <location>
        <begin position="1266"/>
        <end position="1298"/>
    </location>
</feature>
<evidence type="ECO:0000256" key="3">
    <source>
        <dbReference type="PROSITE-ProRule" id="PRU00023"/>
    </source>
</evidence>
<gene>
    <name evidence="6" type="ORF">B0T19DRAFT_427410</name>
</gene>
<evidence type="ECO:0000313" key="7">
    <source>
        <dbReference type="Proteomes" id="UP001286456"/>
    </source>
</evidence>
<keyword evidence="2 3" id="KW-0040">ANK repeat</keyword>
<dbReference type="Gene3D" id="3.40.50.1820">
    <property type="entry name" value="alpha/beta hydrolase"/>
    <property type="match status" value="1"/>
</dbReference>
<dbReference type="Proteomes" id="UP001286456">
    <property type="component" value="Unassembled WGS sequence"/>
</dbReference>
<name>A0AAE0IGQ3_9PEZI</name>
<comment type="caution">
    <text evidence="6">The sequence shown here is derived from an EMBL/GenBank/DDBJ whole genome shotgun (WGS) entry which is preliminary data.</text>
</comment>
<dbReference type="PROSITE" id="PS50297">
    <property type="entry name" value="ANK_REP_REGION"/>
    <property type="match status" value="5"/>
</dbReference>
<dbReference type="Pfam" id="PF12796">
    <property type="entry name" value="Ank_2"/>
    <property type="match status" value="4"/>
</dbReference>
<dbReference type="InterPro" id="IPR036770">
    <property type="entry name" value="Ankyrin_rpt-contain_sf"/>
</dbReference>
<feature type="repeat" description="ANK" evidence="3">
    <location>
        <begin position="1231"/>
        <end position="1259"/>
    </location>
</feature>
<dbReference type="PRINTS" id="PR01415">
    <property type="entry name" value="ANKYRIN"/>
</dbReference>
<protein>
    <recommendedName>
        <fullName evidence="5">Nephrocystin 3-like N-terminal domain-containing protein</fullName>
    </recommendedName>
</protein>
<reference evidence="6" key="2">
    <citation type="submission" date="2023-06" db="EMBL/GenBank/DDBJ databases">
        <authorList>
            <consortium name="Lawrence Berkeley National Laboratory"/>
            <person name="Haridas S."/>
            <person name="Hensen N."/>
            <person name="Bonometti L."/>
            <person name="Westerberg I."/>
            <person name="Brannstrom I.O."/>
            <person name="Guillou S."/>
            <person name="Cros-Aarteil S."/>
            <person name="Calhoun S."/>
            <person name="Kuo A."/>
            <person name="Mondo S."/>
            <person name="Pangilinan J."/>
            <person name="Riley R."/>
            <person name="Labutti K."/>
            <person name="Andreopoulos B."/>
            <person name="Lipzen A."/>
            <person name="Chen C."/>
            <person name="Yanf M."/>
            <person name="Daum C."/>
            <person name="Ng V."/>
            <person name="Clum A."/>
            <person name="Steindorff A."/>
            <person name="Ohm R."/>
            <person name="Martin F."/>
            <person name="Silar P."/>
            <person name="Natvig D."/>
            <person name="Lalanne C."/>
            <person name="Gautier V."/>
            <person name="Ament-Velasquez S.L."/>
            <person name="Kruys A."/>
            <person name="Hutchinson M.I."/>
            <person name="Powell A.J."/>
            <person name="Barry K."/>
            <person name="Miller A.N."/>
            <person name="Grigoriev I.V."/>
            <person name="Debuchy R."/>
            <person name="Gladieux P."/>
            <person name="Thoren M.H."/>
            <person name="Johannesson H."/>
        </authorList>
    </citation>
    <scope>NUCLEOTIDE SEQUENCE</scope>
    <source>
        <strain evidence="6">SMH4131-1</strain>
    </source>
</reference>
<evidence type="ECO:0000256" key="4">
    <source>
        <dbReference type="SAM" id="MobiDB-lite"/>
    </source>
</evidence>
<accession>A0AAE0IGQ3</accession>
<evidence type="ECO:0000259" key="5">
    <source>
        <dbReference type="Pfam" id="PF24883"/>
    </source>
</evidence>
<keyword evidence="7" id="KW-1185">Reference proteome</keyword>
<proteinExistence type="predicted"/>
<evidence type="ECO:0000256" key="2">
    <source>
        <dbReference type="ARBA" id="ARBA00023043"/>
    </source>
</evidence>
<feature type="region of interest" description="Disordered" evidence="4">
    <location>
        <begin position="748"/>
        <end position="785"/>
    </location>
</feature>
<feature type="repeat" description="ANK" evidence="3">
    <location>
        <begin position="923"/>
        <end position="955"/>
    </location>
</feature>
<feature type="region of interest" description="Disordered" evidence="4">
    <location>
        <begin position="1481"/>
        <end position="1514"/>
    </location>
</feature>
<feature type="compositionally biased region" description="Basic and acidic residues" evidence="4">
    <location>
        <begin position="760"/>
        <end position="772"/>
    </location>
</feature>
<feature type="region of interest" description="Disordered" evidence="4">
    <location>
        <begin position="1626"/>
        <end position="1646"/>
    </location>
</feature>
<dbReference type="PROSITE" id="PS50088">
    <property type="entry name" value="ANK_REPEAT"/>
    <property type="match status" value="6"/>
</dbReference>
<keyword evidence="1" id="KW-0677">Repeat</keyword>
<feature type="repeat" description="ANK" evidence="3">
    <location>
        <begin position="1366"/>
        <end position="1398"/>
    </location>
</feature>
<sequence>MVTPARTGHPAKDVEQGVFELWSAKKVDVDIVAVPGLGADPDRCWVKNDFNWLNSKDGLKKDFDNTNNETARINARVLLYKNPSAWQGKFKVKALLNDLASTLLEGLAGKRVGVKRRPIVFIGHSMGGLVIAKAICLANSNRRRYPGMFEAICGSLFFGTPFEGTTLAIAAKGLDTVLSSVGLSSDSALLDLMKPKHTELEELKNEFLRLANDRSLGANMELFCFYELMGMDMSKLGLSHAEGPIMVDRESAVLPGHPSAAMARNHSALVTFDGSKDELYQLIRVPIKRIVQSAPSIAKSRFTTVKDIDHEKVKTILTTLEGVQVWKKYQEMKRDMQLSYPSWILRETECVGWLAVSDNSPSRDCLWIIGHEGKGKSTAVVSIIDQIERDNAQAPAYSGRLLAYFFCGSSKEASTAEELLKSLLWQLIYQQETLAVYAESKSSGFETKNTVENLWQRLQDLLSDNLVENVYFVIHNIHALPEEADGTKKLMERLQHELTRADSDETRAKVRWLFTSVDRYYIRKALVSPSTKEIDLTSKKYNSQLETELIRHADRSISSLMTKKQYSKSLSYFANSLIVQRAEDTNWIDLTCLCLAEIPPKTRDLKIRRELEQMPADLNKLLQSMWNKILREAGDEDIDEVKEILRVLLLTFEPVTLDELAVLSDISSDDVKRLVCKCRPLLGIARDKVTFAVENKVKEHLKTNFLEQLRISNVEIQWQHGILASRCFQYIIHTFDVDDKQPRCLETGIPGELLEGGSPAHEHTTDDSEAKNEPAGSKEFSDDEDRNFDKFSFVDEEEYESEGDFYVDTDTEASEDNPFNLDNKALLQYPIKYWLDHAGEATPDYSERMISHDQEIKFWSNNSLVRAKWVWAHENITKSTQGLVTAENSTGLHTAACLGSAGLVAALLGHEMHQKERDIRDSMENTPLHLAAFLGRLDTVEELLNQGAAVDDGKENFGMTPLHMAASTGQCQAMQKLLARGADVNAVDTNARAGPVINCAITSGNQMAVNLLVDKKATLSTVANSPPLPDRGYLTPLAMAVFTTLEMFDYVLRVFDGALTALDYDEAFFLACGAGKPDIMRRLLPRLKPGEHNYQNDLDTAVEAGNWDCVRILIEDERSRLVEWDKALIKITEDVEEHLIILRAIWKYAGHTLSKSALQTGLYVATDREKHDTVYEFLNIFDVNPNYATGEEFGDALTAAANDRAIHDGTTKIVDLLLAHNAAVDSPSGWALQIAAAKGHKDLVTKFLDKGADVNRQIKNQPNQFPQITALQAACEGGYGEIVQLLLERGADPNLGGGDYRFPILAATDLGEASIVTMLLEKGADVNITGGNWDESPLVNAANFLPVTSIRELIMKGADVNYADSDGDTALITAARRGDADVVMELLQHGADVMHVTKHGINAMQSAFINSEMDCVRILMDRMSILMAGIKSAVDAGSDMPVKDVLASIDFAGVQAEMRRVQEDPEHSEFIRGFMVTDFNSVAHPPPTHEQDTTATREDGDPAASQPTSGMGLDEPVAAITETTLTKDDDLIPHGFDLSPPFLVSATWPSMMSPDSGIGDDHSPLGAATAKSTDDLQAGVSTHGAASPDHDQHSHGHSLFNPVFGAPGGFGDDYYGSGFEGQAYREAEEPDEPNELDDGPNQPPIIHRRGAVRARHSLWFDHQSKDKDQFDLSGIAHTPTF</sequence>
<dbReference type="EMBL" id="JAUEPO010000004">
    <property type="protein sequence ID" value="KAK3323976.1"/>
    <property type="molecule type" value="Genomic_DNA"/>
</dbReference>
<dbReference type="PANTHER" id="PTHR24198">
    <property type="entry name" value="ANKYRIN REPEAT AND PROTEIN KINASE DOMAIN-CONTAINING PROTEIN"/>
    <property type="match status" value="1"/>
</dbReference>
<feature type="compositionally biased region" description="Basic and acidic residues" evidence="4">
    <location>
        <begin position="1487"/>
        <end position="1500"/>
    </location>
</feature>
<dbReference type="Pfam" id="PF24883">
    <property type="entry name" value="NPHP3_N"/>
    <property type="match status" value="1"/>
</dbReference>
<dbReference type="Gene3D" id="3.40.50.300">
    <property type="entry name" value="P-loop containing nucleotide triphosphate hydrolases"/>
    <property type="match status" value="1"/>
</dbReference>